<reference evidence="3" key="2">
    <citation type="submission" date="2021-04" db="EMBL/GenBank/DDBJ databases">
        <authorList>
            <person name="Gilroy R."/>
        </authorList>
    </citation>
    <scope>NUCLEOTIDE SEQUENCE</scope>
    <source>
        <strain evidence="3">CHK188-11489</strain>
    </source>
</reference>
<evidence type="ECO:0000256" key="1">
    <source>
        <dbReference type="ARBA" id="ARBA00023125"/>
    </source>
</evidence>
<dbReference type="Gene3D" id="1.10.443.10">
    <property type="entry name" value="Intergrase catalytic core"/>
    <property type="match status" value="1"/>
</dbReference>
<dbReference type="InterPro" id="IPR011010">
    <property type="entry name" value="DNA_brk_join_enz"/>
</dbReference>
<evidence type="ECO:0000313" key="3">
    <source>
        <dbReference type="EMBL" id="HIZ62020.1"/>
    </source>
</evidence>
<dbReference type="GO" id="GO:0003677">
    <property type="term" value="F:DNA binding"/>
    <property type="evidence" value="ECO:0007669"/>
    <property type="project" value="UniProtKB-KW"/>
</dbReference>
<name>A0A9D2FKF1_9FIRM</name>
<dbReference type="EMBL" id="DXBF01000039">
    <property type="protein sequence ID" value="HIZ62020.1"/>
    <property type="molecule type" value="Genomic_DNA"/>
</dbReference>
<dbReference type="InterPro" id="IPR013762">
    <property type="entry name" value="Integrase-like_cat_sf"/>
</dbReference>
<keyword evidence="1" id="KW-0238">DNA-binding</keyword>
<keyword evidence="2" id="KW-0233">DNA recombination</keyword>
<proteinExistence type="predicted"/>
<reference evidence="3" key="1">
    <citation type="journal article" date="2021" name="PeerJ">
        <title>Extensive microbial diversity within the chicken gut microbiome revealed by metagenomics and culture.</title>
        <authorList>
            <person name="Gilroy R."/>
            <person name="Ravi A."/>
            <person name="Getino M."/>
            <person name="Pursley I."/>
            <person name="Horton D.L."/>
            <person name="Alikhan N.F."/>
            <person name="Baker D."/>
            <person name="Gharbi K."/>
            <person name="Hall N."/>
            <person name="Watson M."/>
            <person name="Adriaenssens E.M."/>
            <person name="Foster-Nyarko E."/>
            <person name="Jarju S."/>
            <person name="Secka A."/>
            <person name="Antonio M."/>
            <person name="Oren A."/>
            <person name="Chaudhuri R.R."/>
            <person name="La Ragione R."/>
            <person name="Hildebrand F."/>
            <person name="Pallen M.J."/>
        </authorList>
    </citation>
    <scope>NUCLEOTIDE SEQUENCE</scope>
    <source>
        <strain evidence="3">CHK188-11489</strain>
    </source>
</reference>
<organism evidence="3 4">
    <name type="scientific">Candidatus Gemmiger avistercoris</name>
    <dbReference type="NCBI Taxonomy" id="2838606"/>
    <lineage>
        <taxon>Bacteria</taxon>
        <taxon>Bacillati</taxon>
        <taxon>Bacillota</taxon>
        <taxon>Clostridia</taxon>
        <taxon>Eubacteriales</taxon>
        <taxon>Gemmiger</taxon>
    </lineage>
</organism>
<comment type="caution">
    <text evidence="3">The sequence shown here is derived from an EMBL/GenBank/DDBJ whole genome shotgun (WGS) entry which is preliminary data.</text>
</comment>
<dbReference type="GO" id="GO:0015074">
    <property type="term" value="P:DNA integration"/>
    <property type="evidence" value="ECO:0007669"/>
    <property type="project" value="InterPro"/>
</dbReference>
<dbReference type="InterPro" id="IPR010998">
    <property type="entry name" value="Integrase_recombinase_N"/>
</dbReference>
<evidence type="ECO:0000313" key="4">
    <source>
        <dbReference type="Proteomes" id="UP000824105"/>
    </source>
</evidence>
<dbReference type="Gene3D" id="1.10.150.130">
    <property type="match status" value="1"/>
</dbReference>
<evidence type="ECO:0000256" key="2">
    <source>
        <dbReference type="ARBA" id="ARBA00023172"/>
    </source>
</evidence>
<dbReference type="SUPFAM" id="SSF56349">
    <property type="entry name" value="DNA breaking-rejoining enzymes"/>
    <property type="match status" value="1"/>
</dbReference>
<dbReference type="GO" id="GO:0006310">
    <property type="term" value="P:DNA recombination"/>
    <property type="evidence" value="ECO:0007669"/>
    <property type="project" value="UniProtKB-KW"/>
</dbReference>
<accession>A0A9D2FKF1</accession>
<sequence length="271" mass="29749">MDRTEAETVAILPGFPIEDYLQSAGNGWNGETCAGYRRALCELARSLVGQGPPTPAAVQAWRQDLERRGYRPRSINSRLAAANGYFRWCGRYDLLLHYVPPTRAALPALTRPEYLRLLCAARSGGQQQLYLLVKLFALTGLPLQCLPGVTPAVVQAGGGTLPCRGQPFALQLPGCLQQELLAYIARQGITAGPVFLSRSGRPINRSNLCRKLQELCRAAHVPEEKGNPRSLRALYQATRDELAARAEQLLRQSYHDLLEAEQAAAGWQTSA</sequence>
<dbReference type="Proteomes" id="UP000824105">
    <property type="component" value="Unassembled WGS sequence"/>
</dbReference>
<protein>
    <submittedName>
        <fullName evidence="3">Uncharacterized protein</fullName>
    </submittedName>
</protein>
<dbReference type="AlphaFoldDB" id="A0A9D2FKF1"/>
<gene>
    <name evidence="3" type="ORF">H9724_04530</name>
</gene>